<reference evidence="1" key="1">
    <citation type="journal article" date="2023" name="Nat. Commun.">
        <title>Diploid and tetraploid genomes of Acorus and the evolution of monocots.</title>
        <authorList>
            <person name="Ma L."/>
            <person name="Liu K.W."/>
            <person name="Li Z."/>
            <person name="Hsiao Y.Y."/>
            <person name="Qi Y."/>
            <person name="Fu T."/>
            <person name="Tang G.D."/>
            <person name="Zhang D."/>
            <person name="Sun W.H."/>
            <person name="Liu D.K."/>
            <person name="Li Y."/>
            <person name="Chen G.Z."/>
            <person name="Liu X.D."/>
            <person name="Liao X.Y."/>
            <person name="Jiang Y.T."/>
            <person name="Yu X."/>
            <person name="Hao Y."/>
            <person name="Huang J."/>
            <person name="Zhao X.W."/>
            <person name="Ke S."/>
            <person name="Chen Y.Y."/>
            <person name="Wu W.L."/>
            <person name="Hsu J.L."/>
            <person name="Lin Y.F."/>
            <person name="Huang M.D."/>
            <person name="Li C.Y."/>
            <person name="Huang L."/>
            <person name="Wang Z.W."/>
            <person name="Zhao X."/>
            <person name="Zhong W.Y."/>
            <person name="Peng D.H."/>
            <person name="Ahmad S."/>
            <person name="Lan S."/>
            <person name="Zhang J.S."/>
            <person name="Tsai W.C."/>
            <person name="Van de Peer Y."/>
            <person name="Liu Z.J."/>
        </authorList>
    </citation>
    <scope>NUCLEOTIDE SEQUENCE</scope>
    <source>
        <strain evidence="1">SCP</strain>
    </source>
</reference>
<gene>
    <name evidence="1" type="ORF">QJS04_geneDACA017790</name>
</gene>
<evidence type="ECO:0000313" key="1">
    <source>
        <dbReference type="EMBL" id="KAK1277287.1"/>
    </source>
</evidence>
<dbReference type="Proteomes" id="UP001179952">
    <property type="component" value="Unassembled WGS sequence"/>
</dbReference>
<proteinExistence type="predicted"/>
<protein>
    <submittedName>
        <fullName evidence="1">NADH dehydrogenase [ubiquinone] 1 alpha subcomplex subunit 8-A</fullName>
    </submittedName>
</protein>
<comment type="caution">
    <text evidence="1">The sequence shown here is derived from an EMBL/GenBank/DDBJ whole genome shotgun (WGS) entry which is preliminary data.</text>
</comment>
<sequence length="83" mass="9698">MDAYVGCMYHRTNEFDLCHEQQKAFEKSHTPRTNFHVCASSPSDDSDRFQVSISFNPSDFTLRKIIRVSAPSRIWISCFRHGR</sequence>
<organism evidence="1 2">
    <name type="scientific">Acorus gramineus</name>
    <name type="common">Dwarf sweet flag</name>
    <dbReference type="NCBI Taxonomy" id="55184"/>
    <lineage>
        <taxon>Eukaryota</taxon>
        <taxon>Viridiplantae</taxon>
        <taxon>Streptophyta</taxon>
        <taxon>Embryophyta</taxon>
        <taxon>Tracheophyta</taxon>
        <taxon>Spermatophyta</taxon>
        <taxon>Magnoliopsida</taxon>
        <taxon>Liliopsida</taxon>
        <taxon>Acoraceae</taxon>
        <taxon>Acorus</taxon>
    </lineage>
</organism>
<dbReference type="AlphaFoldDB" id="A0AAV9BLN2"/>
<keyword evidence="2" id="KW-1185">Reference proteome</keyword>
<reference evidence="1" key="2">
    <citation type="submission" date="2023-06" db="EMBL/GenBank/DDBJ databases">
        <authorList>
            <person name="Ma L."/>
            <person name="Liu K.-W."/>
            <person name="Li Z."/>
            <person name="Hsiao Y.-Y."/>
            <person name="Qi Y."/>
            <person name="Fu T."/>
            <person name="Tang G."/>
            <person name="Zhang D."/>
            <person name="Sun W.-H."/>
            <person name="Liu D.-K."/>
            <person name="Li Y."/>
            <person name="Chen G.-Z."/>
            <person name="Liu X.-D."/>
            <person name="Liao X.-Y."/>
            <person name="Jiang Y.-T."/>
            <person name="Yu X."/>
            <person name="Hao Y."/>
            <person name="Huang J."/>
            <person name="Zhao X.-W."/>
            <person name="Ke S."/>
            <person name="Chen Y.-Y."/>
            <person name="Wu W.-L."/>
            <person name="Hsu J.-L."/>
            <person name="Lin Y.-F."/>
            <person name="Huang M.-D."/>
            <person name="Li C.-Y."/>
            <person name="Huang L."/>
            <person name="Wang Z.-W."/>
            <person name="Zhao X."/>
            <person name="Zhong W.-Y."/>
            <person name="Peng D.-H."/>
            <person name="Ahmad S."/>
            <person name="Lan S."/>
            <person name="Zhang J.-S."/>
            <person name="Tsai W.-C."/>
            <person name="Van De Peer Y."/>
            <person name="Liu Z.-J."/>
        </authorList>
    </citation>
    <scope>NUCLEOTIDE SEQUENCE</scope>
    <source>
        <strain evidence="1">SCP</strain>
        <tissue evidence="1">Leaves</tissue>
    </source>
</reference>
<accession>A0AAV9BLN2</accession>
<dbReference type="EMBL" id="JAUJYN010000002">
    <property type="protein sequence ID" value="KAK1277287.1"/>
    <property type="molecule type" value="Genomic_DNA"/>
</dbReference>
<evidence type="ECO:0000313" key="2">
    <source>
        <dbReference type="Proteomes" id="UP001179952"/>
    </source>
</evidence>
<name>A0AAV9BLN2_ACOGR</name>